<evidence type="ECO:0000259" key="1">
    <source>
        <dbReference type="Pfam" id="PF22215"/>
    </source>
</evidence>
<dbReference type="Gene3D" id="1.20.930.20">
    <property type="entry name" value="Adaptor protein Cbl, N-terminal domain"/>
    <property type="match status" value="1"/>
</dbReference>
<sequence>MNNVNNVIKIVDGVVNAIDPYVSLIETASGLIKTIIEICQAAEYNKKICHALAERVGITTGALELLKLRQEKELRDEVYYDAFNKFIYTLEKIKNYIDEISNIQGFRKYAKAIFVKEKFM</sequence>
<dbReference type="InterPro" id="IPR059179">
    <property type="entry name" value="MLKL-like_MCAfunc"/>
</dbReference>
<evidence type="ECO:0000313" key="3">
    <source>
        <dbReference type="Proteomes" id="UP000018888"/>
    </source>
</evidence>
<feature type="non-terminal residue" evidence="2">
    <location>
        <position position="120"/>
    </location>
</feature>
<feature type="domain" description="Mixed lineage kinase" evidence="1">
    <location>
        <begin position="31"/>
        <end position="119"/>
    </location>
</feature>
<dbReference type="GO" id="GO:0007166">
    <property type="term" value="P:cell surface receptor signaling pathway"/>
    <property type="evidence" value="ECO:0007669"/>
    <property type="project" value="InterPro"/>
</dbReference>
<name>A0A2P4PM38_RHIID</name>
<accession>A0A2P4PM38</accession>
<dbReference type="CDD" id="cd21037">
    <property type="entry name" value="MLKL_NTD"/>
    <property type="match status" value="1"/>
</dbReference>
<dbReference type="Proteomes" id="UP000018888">
    <property type="component" value="Unassembled WGS sequence"/>
</dbReference>
<dbReference type="Pfam" id="PF22215">
    <property type="entry name" value="MLKL_N"/>
    <property type="match status" value="1"/>
</dbReference>
<gene>
    <name evidence="2" type="ORF">GLOIN_2v1657178</name>
</gene>
<organism evidence="2 3">
    <name type="scientific">Rhizophagus irregularis (strain DAOM 181602 / DAOM 197198 / MUCL 43194)</name>
    <name type="common">Arbuscular mycorrhizal fungus</name>
    <name type="synonym">Glomus intraradices</name>
    <dbReference type="NCBI Taxonomy" id="747089"/>
    <lineage>
        <taxon>Eukaryota</taxon>
        <taxon>Fungi</taxon>
        <taxon>Fungi incertae sedis</taxon>
        <taxon>Mucoromycota</taxon>
        <taxon>Glomeromycotina</taxon>
        <taxon>Glomeromycetes</taxon>
        <taxon>Glomerales</taxon>
        <taxon>Glomeraceae</taxon>
        <taxon>Rhizophagus</taxon>
    </lineage>
</organism>
<comment type="caution">
    <text evidence="2">The sequence shown here is derived from an EMBL/GenBank/DDBJ whole genome shotgun (WGS) entry which is preliminary data.</text>
</comment>
<dbReference type="InterPro" id="IPR036537">
    <property type="entry name" value="Adaptor_Cbl_N_dom_sf"/>
</dbReference>
<dbReference type="EMBL" id="AUPC02000191">
    <property type="protein sequence ID" value="POG66441.1"/>
    <property type="molecule type" value="Genomic_DNA"/>
</dbReference>
<dbReference type="AlphaFoldDB" id="A0A2P4PM38"/>
<proteinExistence type="predicted"/>
<protein>
    <recommendedName>
        <fullName evidence="1">Mixed lineage kinase domain-containing protein</fullName>
    </recommendedName>
</protein>
<evidence type="ECO:0000313" key="2">
    <source>
        <dbReference type="EMBL" id="POG66441.1"/>
    </source>
</evidence>
<keyword evidence="3" id="KW-1185">Reference proteome</keyword>
<dbReference type="InterPro" id="IPR054000">
    <property type="entry name" value="MLKL_N"/>
</dbReference>
<reference evidence="2 3" key="2">
    <citation type="journal article" date="2018" name="New Phytol.">
        <title>High intraspecific genome diversity in the model arbuscular mycorrhizal symbiont Rhizophagus irregularis.</title>
        <authorList>
            <person name="Chen E.C.H."/>
            <person name="Morin E."/>
            <person name="Beaudet D."/>
            <person name="Noel J."/>
            <person name="Yildirir G."/>
            <person name="Ndikumana S."/>
            <person name="Charron P."/>
            <person name="St-Onge C."/>
            <person name="Giorgi J."/>
            <person name="Kruger M."/>
            <person name="Marton T."/>
            <person name="Ropars J."/>
            <person name="Grigoriev I.V."/>
            <person name="Hainaut M."/>
            <person name="Henrissat B."/>
            <person name="Roux C."/>
            <person name="Martin F."/>
            <person name="Corradi N."/>
        </authorList>
    </citation>
    <scope>NUCLEOTIDE SEQUENCE [LARGE SCALE GENOMIC DNA]</scope>
    <source>
        <strain evidence="2 3">DAOM 197198</strain>
    </source>
</reference>
<reference evidence="2 3" key="1">
    <citation type="journal article" date="2013" name="Proc. Natl. Acad. Sci. U.S.A.">
        <title>Genome of an arbuscular mycorrhizal fungus provides insight into the oldest plant symbiosis.</title>
        <authorList>
            <person name="Tisserant E."/>
            <person name="Malbreil M."/>
            <person name="Kuo A."/>
            <person name="Kohler A."/>
            <person name="Symeonidi A."/>
            <person name="Balestrini R."/>
            <person name="Charron P."/>
            <person name="Duensing N."/>
            <person name="Frei Dit Frey N."/>
            <person name="Gianinazzi-Pearson V."/>
            <person name="Gilbert L.B."/>
            <person name="Handa Y."/>
            <person name="Herr J.R."/>
            <person name="Hijri M."/>
            <person name="Koul R."/>
            <person name="Kawaguchi M."/>
            <person name="Krajinski F."/>
            <person name="Lammers P.J."/>
            <person name="Masclaux F.G."/>
            <person name="Murat C."/>
            <person name="Morin E."/>
            <person name="Ndikumana S."/>
            <person name="Pagni M."/>
            <person name="Petitpierre D."/>
            <person name="Requena N."/>
            <person name="Rosikiewicz P."/>
            <person name="Riley R."/>
            <person name="Saito K."/>
            <person name="San Clemente H."/>
            <person name="Shapiro H."/>
            <person name="van Tuinen D."/>
            <person name="Becard G."/>
            <person name="Bonfante P."/>
            <person name="Paszkowski U."/>
            <person name="Shachar-Hill Y.Y."/>
            <person name="Tuskan G.A."/>
            <person name="Young P.W."/>
            <person name="Sanders I.R."/>
            <person name="Henrissat B."/>
            <person name="Rensing S.A."/>
            <person name="Grigoriev I.V."/>
            <person name="Corradi N."/>
            <person name="Roux C."/>
            <person name="Martin F."/>
        </authorList>
    </citation>
    <scope>NUCLEOTIDE SEQUENCE [LARGE SCALE GENOMIC DNA]</scope>
    <source>
        <strain evidence="2 3">DAOM 197198</strain>
    </source>
</reference>